<feature type="region of interest" description="Disordered" evidence="8">
    <location>
        <begin position="430"/>
        <end position="466"/>
    </location>
</feature>
<dbReference type="Gene3D" id="1.25.10.10">
    <property type="entry name" value="Leucine-rich Repeat Variant"/>
    <property type="match status" value="2"/>
</dbReference>
<dbReference type="InterPro" id="IPR057600">
    <property type="entry name" value="TORTIFOLIA1/SINE1-2_N"/>
</dbReference>
<dbReference type="AlphaFoldDB" id="A0A6J1CEE3"/>
<keyword evidence="2" id="KW-0963">Cytoplasm</keyword>
<dbReference type="FunFam" id="1.25.10.10:FF:000224">
    <property type="entry name" value="Microtubule-associated protein TORTIFOLIA1"/>
    <property type="match status" value="1"/>
</dbReference>
<evidence type="ECO:0000259" key="9">
    <source>
        <dbReference type="SMART" id="SM01349"/>
    </source>
</evidence>
<evidence type="ECO:0000256" key="4">
    <source>
        <dbReference type="ARBA" id="ARBA00022701"/>
    </source>
</evidence>
<dbReference type="GO" id="GO:0010031">
    <property type="term" value="P:circumnutation"/>
    <property type="evidence" value="ECO:0007669"/>
    <property type="project" value="TreeGrafter"/>
</dbReference>
<comment type="subcellular location">
    <subcellularLocation>
        <location evidence="1">Cytoplasm</location>
        <location evidence="1">Cytoskeleton</location>
    </subcellularLocation>
</comment>
<feature type="compositionally biased region" description="Polar residues" evidence="8">
    <location>
        <begin position="510"/>
        <end position="528"/>
    </location>
</feature>
<evidence type="ECO:0000313" key="11">
    <source>
        <dbReference type="RefSeq" id="XP_022139597.1"/>
    </source>
</evidence>
<name>A0A6J1CEE3_MOMCH</name>
<dbReference type="PANTHER" id="PTHR31355">
    <property type="entry name" value="MICROTUBULE-ASSOCIATED PROTEIN TORTIFOLIA1"/>
    <property type="match status" value="1"/>
</dbReference>
<keyword evidence="6" id="KW-0175">Coiled coil</keyword>
<feature type="region of interest" description="Disordered" evidence="8">
    <location>
        <begin position="324"/>
        <end position="381"/>
    </location>
</feature>
<dbReference type="InterPro" id="IPR057599">
    <property type="entry name" value="TORTIFOLIA1/TORL1-2_C"/>
</dbReference>
<dbReference type="KEGG" id="mcha:111010457"/>
<dbReference type="OrthoDB" id="298726at2759"/>
<dbReference type="FunFam" id="1.25.10.10:FF:000339">
    <property type="entry name" value="Microtubule-associated protein TORTIFOLIA1"/>
    <property type="match status" value="1"/>
</dbReference>
<evidence type="ECO:0000256" key="3">
    <source>
        <dbReference type="ARBA" id="ARBA00022553"/>
    </source>
</evidence>
<dbReference type="SUPFAM" id="SSF48371">
    <property type="entry name" value="ARM repeat"/>
    <property type="match status" value="1"/>
</dbReference>
<dbReference type="InterPro" id="IPR011989">
    <property type="entry name" value="ARM-like"/>
</dbReference>
<evidence type="ECO:0000256" key="8">
    <source>
        <dbReference type="SAM" id="MobiDB-lite"/>
    </source>
</evidence>
<feature type="region of interest" description="Disordered" evidence="8">
    <location>
        <begin position="1"/>
        <end position="30"/>
    </location>
</feature>
<evidence type="ECO:0000313" key="10">
    <source>
        <dbReference type="Proteomes" id="UP000504603"/>
    </source>
</evidence>
<proteinExistence type="predicted"/>
<keyword evidence="4" id="KW-0493">Microtubule</keyword>
<keyword evidence="10" id="KW-1185">Reference proteome</keyword>
<feature type="compositionally biased region" description="Basic and acidic residues" evidence="8">
    <location>
        <begin position="336"/>
        <end position="352"/>
    </location>
</feature>
<dbReference type="RefSeq" id="XP_022139597.1">
    <property type="nucleotide sequence ID" value="XM_022283905.1"/>
</dbReference>
<dbReference type="Proteomes" id="UP000504603">
    <property type="component" value="Unplaced"/>
</dbReference>
<organism evidence="10 11">
    <name type="scientific">Momordica charantia</name>
    <name type="common">Bitter gourd</name>
    <name type="synonym">Balsam pear</name>
    <dbReference type="NCBI Taxonomy" id="3673"/>
    <lineage>
        <taxon>Eukaryota</taxon>
        <taxon>Viridiplantae</taxon>
        <taxon>Streptophyta</taxon>
        <taxon>Embryophyta</taxon>
        <taxon>Tracheophyta</taxon>
        <taxon>Spermatophyta</taxon>
        <taxon>Magnoliopsida</taxon>
        <taxon>eudicotyledons</taxon>
        <taxon>Gunneridae</taxon>
        <taxon>Pentapetalae</taxon>
        <taxon>rosids</taxon>
        <taxon>fabids</taxon>
        <taxon>Cucurbitales</taxon>
        <taxon>Cucurbitaceae</taxon>
        <taxon>Momordiceae</taxon>
        <taxon>Momordica</taxon>
    </lineage>
</organism>
<feature type="region of interest" description="Disordered" evidence="8">
    <location>
        <begin position="497"/>
        <end position="534"/>
    </location>
</feature>
<dbReference type="InterPro" id="IPR033337">
    <property type="entry name" value="TORTIFOLIA1/SINE1-2"/>
</dbReference>
<dbReference type="Pfam" id="PF24713">
    <property type="entry name" value="TOR1L1_C"/>
    <property type="match status" value="1"/>
</dbReference>
<evidence type="ECO:0000256" key="7">
    <source>
        <dbReference type="ARBA" id="ARBA00023212"/>
    </source>
</evidence>
<dbReference type="InterPro" id="IPR034085">
    <property type="entry name" value="TOG"/>
</dbReference>
<dbReference type="GeneID" id="111010457"/>
<evidence type="ECO:0000256" key="5">
    <source>
        <dbReference type="ARBA" id="ARBA00022737"/>
    </source>
</evidence>
<feature type="compositionally biased region" description="Basic and acidic residues" evidence="8">
    <location>
        <begin position="497"/>
        <end position="509"/>
    </location>
</feature>
<evidence type="ECO:0000256" key="2">
    <source>
        <dbReference type="ARBA" id="ARBA00022490"/>
    </source>
</evidence>
<keyword evidence="5" id="KW-0677">Repeat</keyword>
<accession>A0A6J1CEE3</accession>
<dbReference type="InterPro" id="IPR016024">
    <property type="entry name" value="ARM-type_fold"/>
</dbReference>
<feature type="compositionally biased region" description="Basic and acidic residues" evidence="8">
    <location>
        <begin position="454"/>
        <end position="466"/>
    </location>
</feature>
<evidence type="ECO:0000256" key="6">
    <source>
        <dbReference type="ARBA" id="ARBA00023054"/>
    </source>
</evidence>
<keyword evidence="3" id="KW-0597">Phosphoprotein</keyword>
<feature type="compositionally biased region" description="Low complexity" evidence="8">
    <location>
        <begin position="19"/>
        <end position="30"/>
    </location>
</feature>
<dbReference type="SMART" id="SM01349">
    <property type="entry name" value="TOG"/>
    <property type="match status" value="1"/>
</dbReference>
<dbReference type="GO" id="GO:0009826">
    <property type="term" value="P:unidimensional cell growth"/>
    <property type="evidence" value="ECO:0007669"/>
    <property type="project" value="TreeGrafter"/>
</dbReference>
<dbReference type="GO" id="GO:0008017">
    <property type="term" value="F:microtubule binding"/>
    <property type="evidence" value="ECO:0007669"/>
    <property type="project" value="InterPro"/>
</dbReference>
<keyword evidence="7" id="KW-0206">Cytoskeleton</keyword>
<dbReference type="PANTHER" id="PTHR31355:SF7">
    <property type="entry name" value="MICROTUBULE-ASSOCIATED PROTEIN TORTIFOLIA1"/>
    <property type="match status" value="1"/>
</dbReference>
<evidence type="ECO:0000256" key="1">
    <source>
        <dbReference type="ARBA" id="ARBA00004245"/>
    </source>
</evidence>
<sequence length="930" mass="100993">MSSQAPKSSRPAKPPNQSPPTSRSSASSLSSHLAMVELKQRILTALSKLSDRDTHQIAIDDLEKIIQSISPEAIPMLLNCLYDSSADPKPAVKKESLRLLTVVCASHSDSTSTHLTKIIAHIVRRVKDSDSGVKDSCRDAIGALSAQYLKGDASGGDNGGLGSVVALFVKPLFEAMGEQNKGVQSGAAMCMAKMVECAASPPITAFQKLCPRICKLLNNPNFLAKASLLSVVSNLSQVGAIGQQSLEHLLLSIHELLGSTDWATRKAAADALSALALHSSNFITDGGASTLAVLEACRFDKIKPVRDSMTEALQLWKKLAGKTDGAAESQNASQDGENHETADSSEKSDPKNADSPQGGRSLDKDKSEDSVPVSNSSSKAKCGSISDKAAVILKKKVPALTDKELNPEFFQKLETRGSGDLPVEVVLPRRHAGSSNANDEKLEPDDSNAGGRLNRVENTHSDDFHRSFNSKYRDIERGQLATHSKLRDYEDLERDKWHDGKMNGRDSRTRAYNVNDQNDISQRESSGARSDFSKMDTHSESAFINNKGSWSAIQRQLLLLERQQAHLMNMLQDFMGGSHDSMITLENRVRGLERVVEEMARDLSVSSGRRGNFALGFEGSSNRHLGKYGGFSDYPGGKFGRNNDGRVAFGERFVQSEGIGSSMRGRSAAWRPDMAAETWDYPAYVSRNGQMCSKRTLDGGIDSRSSKSEQESDQGGSRRGWDKGAGPLRLGEGPSARSVWQASKDEATLEAIRVAGEDSGISRTPKVAIPELTAEALADDNAGQERDPVWTSWNNAMDALQAGDTETAYAEVLSTADDILLIKLMERSGPVVDQLPDEIAAEVLRAVGQFLLEQDLFDICLSWIQQLVDIILENGGDFVGIPMEVKKEVLLNFHEASSTMDPPEDWEGALPDQLLSQLASAWRIDLGHLQ</sequence>
<dbReference type="GO" id="GO:0010005">
    <property type="term" value="C:cortical microtubule, transverse to long axis"/>
    <property type="evidence" value="ECO:0007669"/>
    <property type="project" value="TreeGrafter"/>
</dbReference>
<dbReference type="Pfam" id="PF24714">
    <property type="entry name" value="TOR1L1_N"/>
    <property type="match status" value="1"/>
</dbReference>
<reference evidence="11" key="1">
    <citation type="submission" date="2025-08" db="UniProtKB">
        <authorList>
            <consortium name="RefSeq"/>
        </authorList>
    </citation>
    <scope>IDENTIFICATION</scope>
    <source>
        <strain evidence="11">OHB3-1</strain>
    </source>
</reference>
<feature type="region of interest" description="Disordered" evidence="8">
    <location>
        <begin position="695"/>
        <end position="739"/>
    </location>
</feature>
<protein>
    <submittedName>
        <fullName evidence="11">Microtubule-associated protein TORTIFOLIA1-like</fullName>
    </submittedName>
</protein>
<gene>
    <name evidence="11" type="primary">LOC111010457</name>
</gene>
<feature type="domain" description="TOG" evidence="9">
    <location>
        <begin position="67"/>
        <end position="308"/>
    </location>
</feature>